<evidence type="ECO:0008006" key="5">
    <source>
        <dbReference type="Google" id="ProtNLM"/>
    </source>
</evidence>
<dbReference type="AlphaFoldDB" id="A0A7K1SR91"/>
<comment type="caution">
    <text evidence="3">The sequence shown here is derived from an EMBL/GenBank/DDBJ whole genome shotgun (WGS) entry which is preliminary data.</text>
</comment>
<feature type="domain" description="BT4734-like N-terminal" evidence="2">
    <location>
        <begin position="60"/>
        <end position="181"/>
    </location>
</feature>
<dbReference type="EMBL" id="WPIN01000041">
    <property type="protein sequence ID" value="MVM36334.1"/>
    <property type="molecule type" value="Genomic_DNA"/>
</dbReference>
<gene>
    <name evidence="3" type="ORF">GO755_40400</name>
</gene>
<evidence type="ECO:0000313" key="4">
    <source>
        <dbReference type="Proteomes" id="UP000436006"/>
    </source>
</evidence>
<reference evidence="3 4" key="1">
    <citation type="submission" date="2019-12" db="EMBL/GenBank/DDBJ databases">
        <title>Spirosoma sp. HMF4905 genome sequencing and assembly.</title>
        <authorList>
            <person name="Kang H."/>
            <person name="Cha I."/>
            <person name="Kim H."/>
            <person name="Joh K."/>
        </authorList>
    </citation>
    <scope>NUCLEOTIDE SEQUENCE [LARGE SCALE GENOMIC DNA]</scope>
    <source>
        <strain evidence="3 4">HMF4905</strain>
    </source>
</reference>
<evidence type="ECO:0000259" key="2">
    <source>
        <dbReference type="Pfam" id="PF08800"/>
    </source>
</evidence>
<evidence type="ECO:0000313" key="3">
    <source>
        <dbReference type="EMBL" id="MVM36334.1"/>
    </source>
</evidence>
<name>A0A7K1SR91_9BACT</name>
<accession>A0A7K1SR91</accession>
<sequence length="442" mass="49881">MATYLPTQSVLNVEVSCFANYNTPSNPKPVNLYLWLTNAKYRDRVLTIRAESDKLKRDALKATLPAITPSGVFTYRQASSLVPGSHSGLIQFDIDFKDNAHIRNYANLKVQLGRLPFVAYCGLSVSGTGYWGLVPIAHPKRHGQHFDALRRVFAHYRINLDDKPRNVASLRGYSYDPEGYFSEKVMLFELYDEPQSVPVRQFSQTKDADTERQRVEVCIGEISRRNIDITSGYNNWYAIGCDLASTFGEGGRDYFHIVSQCHPEYQITSCDKQYTHCLRSYKEVQLKAFFGRCRDAGITWKELLPHEPVNRISLLKNKSKTCSTVTGKTGKSTDEPSNQIQTLLSEPVAREVAPFKPPIISLVDTSISETCSPPATEKTLQNEGLIEILTVEPERCCASECEEPNLVGRKPMISAKNFHEWQCQDSYFSQMGVPTKCSEDSL</sequence>
<keyword evidence="4" id="KW-1185">Reference proteome</keyword>
<evidence type="ECO:0000259" key="1">
    <source>
        <dbReference type="Pfam" id="PF08707"/>
    </source>
</evidence>
<organism evidence="3 4">
    <name type="scientific">Spirosoma arboris</name>
    <dbReference type="NCBI Taxonomy" id="2682092"/>
    <lineage>
        <taxon>Bacteria</taxon>
        <taxon>Pseudomonadati</taxon>
        <taxon>Bacteroidota</taxon>
        <taxon>Cytophagia</taxon>
        <taxon>Cytophagales</taxon>
        <taxon>Cytophagaceae</taxon>
        <taxon>Spirosoma</taxon>
    </lineage>
</organism>
<dbReference type="Proteomes" id="UP000436006">
    <property type="component" value="Unassembled WGS sequence"/>
</dbReference>
<dbReference type="GO" id="GO:0016817">
    <property type="term" value="F:hydrolase activity, acting on acid anhydrides"/>
    <property type="evidence" value="ECO:0007669"/>
    <property type="project" value="InterPro"/>
</dbReference>
<protein>
    <recommendedName>
        <fullName evidence="5">VirE protein</fullName>
    </recommendedName>
</protein>
<dbReference type="Pfam" id="PF08800">
    <property type="entry name" value="BT4734-like_N"/>
    <property type="match status" value="1"/>
</dbReference>
<feature type="domain" description="Primase C-terminal 2" evidence="1">
    <location>
        <begin position="227"/>
        <end position="278"/>
    </location>
</feature>
<proteinExistence type="predicted"/>
<dbReference type="Pfam" id="PF08707">
    <property type="entry name" value="PriCT_2"/>
    <property type="match status" value="1"/>
</dbReference>
<dbReference type="InterPro" id="IPR014819">
    <property type="entry name" value="PriCT_2"/>
</dbReference>
<dbReference type="InterPro" id="IPR014907">
    <property type="entry name" value="BT4734-like_N"/>
</dbReference>
<dbReference type="RefSeq" id="WP_157591128.1">
    <property type="nucleotide sequence ID" value="NZ_WPIN01000041.1"/>
</dbReference>